<feature type="region of interest" description="Disordered" evidence="19">
    <location>
        <begin position="372"/>
        <end position="440"/>
    </location>
</feature>
<keyword evidence="16" id="KW-0137">Centromere</keyword>
<feature type="compositionally biased region" description="Basic residues" evidence="19">
    <location>
        <begin position="478"/>
        <end position="494"/>
    </location>
</feature>
<keyword evidence="8" id="KW-0493">Microtubule</keyword>
<keyword evidence="21" id="KW-1185">Reference proteome</keyword>
<keyword evidence="6" id="KW-0963">Cytoplasm</keyword>
<dbReference type="Pfam" id="PF08657">
    <property type="entry name" value="DASH_Spc34"/>
    <property type="match status" value="2"/>
</dbReference>
<evidence type="ECO:0000256" key="3">
    <source>
        <dbReference type="ARBA" id="ARBA00004629"/>
    </source>
</evidence>
<evidence type="ECO:0000256" key="6">
    <source>
        <dbReference type="ARBA" id="ARBA00022490"/>
    </source>
</evidence>
<evidence type="ECO:0000256" key="15">
    <source>
        <dbReference type="ARBA" id="ARBA00023306"/>
    </source>
</evidence>
<dbReference type="STRING" id="113226.A0A139IE93"/>
<evidence type="ECO:0000256" key="1">
    <source>
        <dbReference type="ARBA" id="ARBA00004123"/>
    </source>
</evidence>
<comment type="caution">
    <text evidence="20">The sequence shown here is derived from an EMBL/GenBank/DDBJ whole genome shotgun (WGS) entry which is preliminary data.</text>
</comment>
<feature type="compositionally biased region" description="Low complexity" evidence="19">
    <location>
        <begin position="372"/>
        <end position="388"/>
    </location>
</feature>
<evidence type="ECO:0000256" key="12">
    <source>
        <dbReference type="ARBA" id="ARBA00023054"/>
    </source>
</evidence>
<reference evidence="20 21" key="1">
    <citation type="submission" date="2015-07" db="EMBL/GenBank/DDBJ databases">
        <title>Comparative genomics of the Sigatoka disease complex on banana suggests a link between parallel evolutionary changes in Pseudocercospora fijiensis and Pseudocercospora eumusae and increased virulence on the banana host.</title>
        <authorList>
            <person name="Chang T.-C."/>
            <person name="Salvucci A."/>
            <person name="Crous P.W."/>
            <person name="Stergiopoulos I."/>
        </authorList>
    </citation>
    <scope>NUCLEOTIDE SEQUENCE [LARGE SCALE GENOMIC DNA]</scope>
    <source>
        <strain evidence="20 21">CBS 116634</strain>
    </source>
</reference>
<evidence type="ECO:0000256" key="13">
    <source>
        <dbReference type="ARBA" id="ARBA00023212"/>
    </source>
</evidence>
<gene>
    <name evidence="20" type="ORF">AC579_3459</name>
</gene>
<organism evidence="20 21">
    <name type="scientific">Pseudocercospora musae</name>
    <dbReference type="NCBI Taxonomy" id="113226"/>
    <lineage>
        <taxon>Eukaryota</taxon>
        <taxon>Fungi</taxon>
        <taxon>Dikarya</taxon>
        <taxon>Ascomycota</taxon>
        <taxon>Pezizomycotina</taxon>
        <taxon>Dothideomycetes</taxon>
        <taxon>Dothideomycetidae</taxon>
        <taxon>Mycosphaerellales</taxon>
        <taxon>Mycosphaerellaceae</taxon>
        <taxon>Pseudocercospora</taxon>
    </lineage>
</organism>
<feature type="region of interest" description="Disordered" evidence="19">
    <location>
        <begin position="469"/>
        <end position="541"/>
    </location>
</feature>
<proteinExistence type="inferred from homology"/>
<evidence type="ECO:0000256" key="5">
    <source>
        <dbReference type="ARBA" id="ARBA00022454"/>
    </source>
</evidence>
<feature type="compositionally biased region" description="Basic and acidic residues" evidence="19">
    <location>
        <begin position="518"/>
        <end position="541"/>
    </location>
</feature>
<keyword evidence="9" id="KW-0498">Mitosis</keyword>
<dbReference type="GO" id="GO:0005876">
    <property type="term" value="C:spindle microtubule"/>
    <property type="evidence" value="ECO:0007669"/>
    <property type="project" value="InterPro"/>
</dbReference>
<keyword evidence="5" id="KW-0158">Chromosome</keyword>
<keyword evidence="10" id="KW-0159">Chromosome partition</keyword>
<dbReference type="GO" id="GO:0008608">
    <property type="term" value="P:attachment of spindle microtubules to kinetochore"/>
    <property type="evidence" value="ECO:0007669"/>
    <property type="project" value="InterPro"/>
</dbReference>
<evidence type="ECO:0000256" key="18">
    <source>
        <dbReference type="ARBA" id="ARBA00044346"/>
    </source>
</evidence>
<evidence type="ECO:0000256" key="7">
    <source>
        <dbReference type="ARBA" id="ARBA00022618"/>
    </source>
</evidence>
<name>A0A139IE93_9PEZI</name>
<evidence type="ECO:0000313" key="20">
    <source>
        <dbReference type="EMBL" id="KXT13041.1"/>
    </source>
</evidence>
<keyword evidence="15" id="KW-0131">Cell cycle</keyword>
<dbReference type="Proteomes" id="UP000073492">
    <property type="component" value="Unassembled WGS sequence"/>
</dbReference>
<evidence type="ECO:0000256" key="19">
    <source>
        <dbReference type="SAM" id="MobiDB-lite"/>
    </source>
</evidence>
<evidence type="ECO:0000256" key="17">
    <source>
        <dbReference type="ARBA" id="ARBA00044112"/>
    </source>
</evidence>
<protein>
    <recommendedName>
        <fullName evidence="17">DASH complex subunit SPC34</fullName>
    </recommendedName>
    <alternativeName>
        <fullName evidence="18">Outer kinetochore protein SPC34</fullName>
    </alternativeName>
</protein>
<evidence type="ECO:0000256" key="10">
    <source>
        <dbReference type="ARBA" id="ARBA00022829"/>
    </source>
</evidence>
<accession>A0A139IE93</accession>
<dbReference type="GO" id="GO:0051301">
    <property type="term" value="P:cell division"/>
    <property type="evidence" value="ECO:0007669"/>
    <property type="project" value="UniProtKB-KW"/>
</dbReference>
<dbReference type="GO" id="GO:0042729">
    <property type="term" value="C:DASH complex"/>
    <property type="evidence" value="ECO:0007669"/>
    <property type="project" value="InterPro"/>
</dbReference>
<dbReference type="AlphaFoldDB" id="A0A139IE93"/>
<dbReference type="InterPro" id="IPR013966">
    <property type="entry name" value="Spc34"/>
</dbReference>
<evidence type="ECO:0000256" key="2">
    <source>
        <dbReference type="ARBA" id="ARBA00004186"/>
    </source>
</evidence>
<keyword evidence="12" id="KW-0175">Coiled coil</keyword>
<keyword evidence="7" id="KW-0132">Cell division</keyword>
<evidence type="ECO:0000256" key="16">
    <source>
        <dbReference type="ARBA" id="ARBA00023328"/>
    </source>
</evidence>
<feature type="compositionally biased region" description="Basic and acidic residues" evidence="19">
    <location>
        <begin position="422"/>
        <end position="436"/>
    </location>
</feature>
<dbReference type="OrthoDB" id="10016597at2759"/>
<feature type="compositionally biased region" description="Basic residues" evidence="19">
    <location>
        <begin position="396"/>
        <end position="415"/>
    </location>
</feature>
<keyword evidence="13" id="KW-0206">Cytoskeleton</keyword>
<evidence type="ECO:0000256" key="4">
    <source>
        <dbReference type="ARBA" id="ARBA00008491"/>
    </source>
</evidence>
<feature type="compositionally biased region" description="Low complexity" evidence="19">
    <location>
        <begin position="198"/>
        <end position="207"/>
    </location>
</feature>
<evidence type="ECO:0000256" key="9">
    <source>
        <dbReference type="ARBA" id="ARBA00022776"/>
    </source>
</evidence>
<evidence type="ECO:0000256" key="11">
    <source>
        <dbReference type="ARBA" id="ARBA00022838"/>
    </source>
</evidence>
<keyword evidence="11" id="KW-0995">Kinetochore</keyword>
<evidence type="ECO:0000313" key="21">
    <source>
        <dbReference type="Proteomes" id="UP000073492"/>
    </source>
</evidence>
<evidence type="ECO:0000256" key="14">
    <source>
        <dbReference type="ARBA" id="ARBA00023242"/>
    </source>
</evidence>
<evidence type="ECO:0000256" key="8">
    <source>
        <dbReference type="ARBA" id="ARBA00022701"/>
    </source>
</evidence>
<comment type="subcellular location">
    <subcellularLocation>
        <location evidence="3">Chromosome</location>
        <location evidence="3">Centromere</location>
        <location evidence="3">Kinetochore</location>
    </subcellularLocation>
    <subcellularLocation>
        <location evidence="2">Cytoplasm</location>
        <location evidence="2">Cytoskeleton</location>
        <location evidence="2">Spindle</location>
    </subcellularLocation>
    <subcellularLocation>
        <location evidence="1">Nucleus</location>
    </subcellularLocation>
</comment>
<keyword evidence="14" id="KW-0539">Nucleus</keyword>
<comment type="similarity">
    <text evidence="4">Belongs to the DASH complex SPC34 family.</text>
</comment>
<feature type="region of interest" description="Disordered" evidence="19">
    <location>
        <begin position="183"/>
        <end position="220"/>
    </location>
</feature>
<dbReference type="EMBL" id="LFZO01000131">
    <property type="protein sequence ID" value="KXT13041.1"/>
    <property type="molecule type" value="Genomic_DNA"/>
</dbReference>
<sequence length="541" mass="58889">MASLLQSHLEQISLCATSISDLPFPAPKIFTNALLSQHEITSLIRDTEAHERALFHLAPPPLTGNPGATDFASGPTNDAIAASTKTPAKRRATVYGSRQPKSKAVAAVLGGDLYNRTRQESTDARIKGEMDVEVLLEGAERLLAVYSIPGTADRIAQLRRRHGQLAANIRHYEAKVLQQAEELAKTSRSYSEDENDDPMASSDDAAPNITPVTKQELEAEEMEIRELERKKRALEERDMSYFYGASDYPFMPPMEPTMIPAMTHPCGLVRLGPIAGPSRHHGGHPSETDYHRLQRATKRLASELGGALGHLLYDLTLLDRQLGGQLSGLTESRSAKERMRVLPHLIKAAKLTEHAFELFGEYLARDFDSSSLPCGSSSDASTSTAYSSDSDDGYRRHPKARAAGKHKKNAKKALRAGHSAQNHKEHSGEKRGESSMRHAPFCGASNAVGSYFSSLPPLSPVPGPSNSVHLNWPNVPHGFRHSKKSKSKHGKKSKQATSHTAPEPPTLDAPAPVSPSQSHKDLHLGADEAVVDQDKAPETQV</sequence>